<evidence type="ECO:0000256" key="1">
    <source>
        <dbReference type="ARBA" id="ARBA00004611"/>
    </source>
</evidence>
<evidence type="ECO:0000256" key="5">
    <source>
        <dbReference type="ARBA" id="ARBA00022846"/>
    </source>
</evidence>
<feature type="non-terminal residue" evidence="10">
    <location>
        <position position="1"/>
    </location>
</feature>
<dbReference type="Proteomes" id="UP000673691">
    <property type="component" value="Unassembled WGS sequence"/>
</dbReference>
<keyword evidence="7" id="KW-0206">Cytoskeleton</keyword>
<evidence type="ECO:0000313" key="11">
    <source>
        <dbReference type="Proteomes" id="UP000673691"/>
    </source>
</evidence>
<feature type="compositionally biased region" description="Basic and acidic residues" evidence="9">
    <location>
        <begin position="56"/>
        <end position="65"/>
    </location>
</feature>
<keyword evidence="4" id="KW-0597">Phosphoprotein</keyword>
<evidence type="ECO:0000256" key="3">
    <source>
        <dbReference type="ARBA" id="ARBA00022490"/>
    </source>
</evidence>
<dbReference type="PANTHER" id="PTHR21648:SF0">
    <property type="entry name" value="RADIAL SPOKE HEAD PROTEIN 3 HOMOLOG"/>
    <property type="match status" value="1"/>
</dbReference>
<keyword evidence="8" id="KW-0966">Cell projection</keyword>
<keyword evidence="5" id="KW-0282">Flagellum</keyword>
<dbReference type="AlphaFoldDB" id="A0A8H8A1W3"/>
<protein>
    <submittedName>
        <fullName evidence="10">Radial spoke protein 3-domain-containing protein</fullName>
    </submittedName>
</protein>
<evidence type="ECO:0000256" key="6">
    <source>
        <dbReference type="ARBA" id="ARBA00023069"/>
    </source>
</evidence>
<comment type="subcellular location">
    <subcellularLocation>
        <location evidence="1">Cytoplasm</location>
        <location evidence="1">Cytoskeleton</location>
        <location evidence="1">Flagellum axoneme</location>
    </subcellularLocation>
</comment>
<dbReference type="OrthoDB" id="313308at2759"/>
<keyword evidence="6" id="KW-0969">Cilium</keyword>
<evidence type="ECO:0000256" key="9">
    <source>
        <dbReference type="SAM" id="MobiDB-lite"/>
    </source>
</evidence>
<sequence length="196" mass="22057">TWEEAERHLVELKQRAAAAGPSPLWKAPPAAARGKGESGRLHRQSEIKRRLRARRRAEMQRRPKTPEAAAGRKHADVQTELYLEELTDAVPEAYAQTQTDAFMDRAPSPLYVPRKSGVDAETQIYPGDLFDFEVEVEPILEVIVGMTLEQAVMEVMEEEELAALKKHQVVFPVRRSCGKRSRSFLRVAGRGPSSRS</sequence>
<evidence type="ECO:0000313" key="10">
    <source>
        <dbReference type="EMBL" id="KAG5463436.1"/>
    </source>
</evidence>
<dbReference type="GO" id="GO:0005929">
    <property type="term" value="C:cilium"/>
    <property type="evidence" value="ECO:0007669"/>
    <property type="project" value="TreeGrafter"/>
</dbReference>
<dbReference type="PANTHER" id="PTHR21648">
    <property type="entry name" value="FLAGELLAR RADIAL SPOKE PROTEIN 3"/>
    <property type="match status" value="1"/>
</dbReference>
<evidence type="ECO:0000256" key="2">
    <source>
        <dbReference type="ARBA" id="ARBA00006737"/>
    </source>
</evidence>
<dbReference type="InterPro" id="IPR009290">
    <property type="entry name" value="Radial_spoke_3"/>
</dbReference>
<proteinExistence type="inferred from homology"/>
<gene>
    <name evidence="10" type="ORF">BJ554DRAFT_7547</name>
</gene>
<dbReference type="EMBL" id="JAEFCI010000599">
    <property type="protein sequence ID" value="KAG5463436.1"/>
    <property type="molecule type" value="Genomic_DNA"/>
</dbReference>
<keyword evidence="11" id="KW-1185">Reference proteome</keyword>
<evidence type="ECO:0000256" key="8">
    <source>
        <dbReference type="ARBA" id="ARBA00023273"/>
    </source>
</evidence>
<organism evidence="10 11">
    <name type="scientific">Olpidium bornovanus</name>
    <dbReference type="NCBI Taxonomy" id="278681"/>
    <lineage>
        <taxon>Eukaryota</taxon>
        <taxon>Fungi</taxon>
        <taxon>Fungi incertae sedis</taxon>
        <taxon>Olpidiomycota</taxon>
        <taxon>Olpidiomycotina</taxon>
        <taxon>Olpidiomycetes</taxon>
        <taxon>Olpidiales</taxon>
        <taxon>Olpidiaceae</taxon>
        <taxon>Olpidium</taxon>
    </lineage>
</organism>
<evidence type="ECO:0000256" key="7">
    <source>
        <dbReference type="ARBA" id="ARBA00023212"/>
    </source>
</evidence>
<comment type="similarity">
    <text evidence="2">Belongs to the flagellar radial spoke RSP3 family.</text>
</comment>
<accession>A0A8H8A1W3</accession>
<feature type="compositionally biased region" description="Basic and acidic residues" evidence="9">
    <location>
        <begin position="34"/>
        <end position="48"/>
    </location>
</feature>
<reference evidence="10 11" key="1">
    <citation type="journal article" name="Sci. Rep.">
        <title>Genome-scale phylogenetic analyses confirm Olpidium as the closest living zoosporic fungus to the non-flagellated, terrestrial fungi.</title>
        <authorList>
            <person name="Chang Y."/>
            <person name="Rochon D."/>
            <person name="Sekimoto S."/>
            <person name="Wang Y."/>
            <person name="Chovatia M."/>
            <person name="Sandor L."/>
            <person name="Salamov A."/>
            <person name="Grigoriev I.V."/>
            <person name="Stajich J.E."/>
            <person name="Spatafora J.W."/>
        </authorList>
    </citation>
    <scope>NUCLEOTIDE SEQUENCE [LARGE SCALE GENOMIC DNA]</scope>
    <source>
        <strain evidence="10">S191</strain>
    </source>
</reference>
<feature type="region of interest" description="Disordered" evidence="9">
    <location>
        <begin position="14"/>
        <end position="74"/>
    </location>
</feature>
<keyword evidence="3" id="KW-0963">Cytoplasm</keyword>
<comment type="caution">
    <text evidence="10">The sequence shown here is derived from an EMBL/GenBank/DDBJ whole genome shotgun (WGS) entry which is preliminary data.</text>
</comment>
<evidence type="ECO:0000256" key="4">
    <source>
        <dbReference type="ARBA" id="ARBA00022553"/>
    </source>
</evidence>
<name>A0A8H8A1W3_9FUNG</name>
<dbReference type="Pfam" id="PF06098">
    <property type="entry name" value="Radial_spoke_3"/>
    <property type="match status" value="1"/>
</dbReference>